<evidence type="ECO:0000256" key="4">
    <source>
        <dbReference type="ARBA" id="ARBA00022833"/>
    </source>
</evidence>
<dbReference type="PANTHER" id="PTHR35005">
    <property type="entry name" value="3-DEHYDRO-SCYLLO-INOSOSE HYDROLASE"/>
    <property type="match status" value="1"/>
</dbReference>
<proteinExistence type="inferred from homology"/>
<keyword evidence="3 6" id="KW-0378">Hydrolase</keyword>
<keyword evidence="4" id="KW-0862">Zinc</keyword>
<dbReference type="GO" id="GO:0009231">
    <property type="term" value="P:riboflavin biosynthetic process"/>
    <property type="evidence" value="ECO:0007669"/>
    <property type="project" value="TreeGrafter"/>
</dbReference>
<dbReference type="InterPro" id="IPR003785">
    <property type="entry name" value="Creatininase/forma_Hydrolase"/>
</dbReference>
<sequence length="288" mass="30532">MAGMTAAATPPLPSRFWADLTTRDFTRLHASGQARQAVAVLPVAAIEQHGPHLPLSVDATLLQGVIDAALPLLPAALPVLFLPPQVVGLSPEHIRFPGTLTLSPATVIALWTEIGECVARAGVKKLLLFNGHGGQVSVMDIVARELRTRSKLLVYSSSWFSLPLPDAVAGQFSAQEHRFGIHAGEIETSMMLHLAPGTVHMAHARDFRSTSQDRAERYAILGNGKSAKLGWQMQDYHAAGAVGNAAAATADKGRAVVDAAAQQLVRLLQELHDLPLATLVDGPGGLDE</sequence>
<dbReference type="GO" id="GO:0046872">
    <property type="term" value="F:metal ion binding"/>
    <property type="evidence" value="ECO:0007669"/>
    <property type="project" value="UniProtKB-KW"/>
</dbReference>
<keyword evidence="7" id="KW-1185">Reference proteome</keyword>
<comment type="similarity">
    <text evidence="5">Belongs to the creatininase superfamily.</text>
</comment>
<evidence type="ECO:0000256" key="5">
    <source>
        <dbReference type="ARBA" id="ARBA00024029"/>
    </source>
</evidence>
<accession>A0A1H4AQL1</accession>
<reference evidence="7" key="1">
    <citation type="submission" date="2016-10" db="EMBL/GenBank/DDBJ databases">
        <authorList>
            <person name="Varghese N."/>
            <person name="Submissions S."/>
        </authorList>
    </citation>
    <scope>NUCLEOTIDE SEQUENCE [LARGE SCALE GENOMIC DNA]</scope>
    <source>
        <strain evidence="7">DSM 25157</strain>
    </source>
</reference>
<protein>
    <submittedName>
        <fullName evidence="6">Creatinine amidohydrolase</fullName>
    </submittedName>
</protein>
<comment type="cofactor">
    <cofactor evidence="1">
        <name>Zn(2+)</name>
        <dbReference type="ChEBI" id="CHEBI:29105"/>
    </cofactor>
</comment>
<dbReference type="InterPro" id="IPR024087">
    <property type="entry name" value="Creatininase-like_sf"/>
</dbReference>
<dbReference type="Proteomes" id="UP000199002">
    <property type="component" value="Unassembled WGS sequence"/>
</dbReference>
<keyword evidence="2" id="KW-0479">Metal-binding</keyword>
<dbReference type="SUPFAM" id="SSF102215">
    <property type="entry name" value="Creatininase"/>
    <property type="match status" value="1"/>
</dbReference>
<evidence type="ECO:0000256" key="2">
    <source>
        <dbReference type="ARBA" id="ARBA00022723"/>
    </source>
</evidence>
<dbReference type="PANTHER" id="PTHR35005:SF1">
    <property type="entry name" value="2-AMINO-5-FORMYLAMINO-6-RIBOSYLAMINOPYRIMIDIN-4(3H)-ONE 5'-MONOPHOSPHATE DEFORMYLASE"/>
    <property type="match status" value="1"/>
</dbReference>
<dbReference type="Pfam" id="PF02633">
    <property type="entry name" value="Creatininase"/>
    <property type="match status" value="1"/>
</dbReference>
<evidence type="ECO:0000256" key="1">
    <source>
        <dbReference type="ARBA" id="ARBA00001947"/>
    </source>
</evidence>
<name>A0A1H4AQL1_9BURK</name>
<gene>
    <name evidence="6" type="ORF">SAMN05421875_11139</name>
</gene>
<organism evidence="6 7">
    <name type="scientific">Acidovorax soli</name>
    <dbReference type="NCBI Taxonomy" id="592050"/>
    <lineage>
        <taxon>Bacteria</taxon>
        <taxon>Pseudomonadati</taxon>
        <taxon>Pseudomonadota</taxon>
        <taxon>Betaproteobacteria</taxon>
        <taxon>Burkholderiales</taxon>
        <taxon>Comamonadaceae</taxon>
        <taxon>Acidovorax</taxon>
    </lineage>
</organism>
<evidence type="ECO:0000256" key="3">
    <source>
        <dbReference type="ARBA" id="ARBA00022801"/>
    </source>
</evidence>
<dbReference type="GO" id="GO:0016811">
    <property type="term" value="F:hydrolase activity, acting on carbon-nitrogen (but not peptide) bonds, in linear amides"/>
    <property type="evidence" value="ECO:0007669"/>
    <property type="project" value="TreeGrafter"/>
</dbReference>
<evidence type="ECO:0000313" key="6">
    <source>
        <dbReference type="EMBL" id="SEA38078.1"/>
    </source>
</evidence>
<dbReference type="EMBL" id="FNQJ01000011">
    <property type="protein sequence ID" value="SEA38078.1"/>
    <property type="molecule type" value="Genomic_DNA"/>
</dbReference>
<dbReference type="STRING" id="592050.SAMN05421875_11139"/>
<dbReference type="AlphaFoldDB" id="A0A1H4AQL1"/>
<dbReference type="Gene3D" id="3.40.50.10310">
    <property type="entry name" value="Creatininase"/>
    <property type="match status" value="1"/>
</dbReference>
<evidence type="ECO:0000313" key="7">
    <source>
        <dbReference type="Proteomes" id="UP000199002"/>
    </source>
</evidence>